<evidence type="ECO:0000313" key="2">
    <source>
        <dbReference type="EMBL" id="ALN82567.1"/>
    </source>
</evidence>
<dbReference type="AlphaFoldDB" id="A0A0S2FGD9"/>
<sequence>MGDETARRRAPRRSAVRSGARAAAMIRSAQAGCGGPACARRDRWWSGWIST</sequence>
<dbReference type="EMBL" id="CP011129">
    <property type="protein sequence ID" value="ALN82567.1"/>
    <property type="molecule type" value="Genomic_DNA"/>
</dbReference>
<proteinExistence type="predicted"/>
<reference evidence="2 3" key="1">
    <citation type="journal article" date="2015" name="BMC Genomics">
        <title>Comparative genomics and metabolic profiling of the genus Lysobacter.</title>
        <authorList>
            <person name="de Bruijn I."/>
            <person name="Cheng X."/>
            <person name="de Jager V."/>
            <person name="Exposito R.G."/>
            <person name="Watrous J."/>
            <person name="Patel N."/>
            <person name="Postma J."/>
            <person name="Dorrestein P.C."/>
            <person name="Kobayashi D."/>
            <person name="Raaijmakers J.M."/>
        </authorList>
    </citation>
    <scope>NUCLEOTIDE SEQUENCE [LARGE SCALE GENOMIC DNA]</scope>
    <source>
        <strain evidence="2 3">76</strain>
    </source>
</reference>
<dbReference type="KEGG" id="lab:LA76x_4460"/>
<organism evidence="2 3">
    <name type="scientific">Lysobacter antibioticus</name>
    <dbReference type="NCBI Taxonomy" id="84531"/>
    <lineage>
        <taxon>Bacteria</taxon>
        <taxon>Pseudomonadati</taxon>
        <taxon>Pseudomonadota</taxon>
        <taxon>Gammaproteobacteria</taxon>
        <taxon>Lysobacterales</taxon>
        <taxon>Lysobacteraceae</taxon>
        <taxon>Lysobacter</taxon>
    </lineage>
</organism>
<protein>
    <submittedName>
        <fullName evidence="2">Uncharacterized protein</fullName>
    </submittedName>
</protein>
<accession>A0A0S2FGD9</accession>
<dbReference type="STRING" id="84531.LA76x_4460"/>
<dbReference type="Proteomes" id="UP000060787">
    <property type="component" value="Chromosome"/>
</dbReference>
<evidence type="ECO:0000313" key="3">
    <source>
        <dbReference type="Proteomes" id="UP000060787"/>
    </source>
</evidence>
<keyword evidence="3" id="KW-1185">Reference proteome</keyword>
<name>A0A0S2FGD9_LYSAN</name>
<gene>
    <name evidence="2" type="ORF">LA76x_4460</name>
</gene>
<feature type="region of interest" description="Disordered" evidence="1">
    <location>
        <begin position="1"/>
        <end position="21"/>
    </location>
</feature>
<evidence type="ECO:0000256" key="1">
    <source>
        <dbReference type="SAM" id="MobiDB-lite"/>
    </source>
</evidence>